<dbReference type="Gene3D" id="3.30.1150.10">
    <property type="match status" value="1"/>
</dbReference>
<feature type="chain" id="PRO_5046907917" description="Cell envelope integrity protein TolA" evidence="1">
    <location>
        <begin position="30"/>
        <end position="128"/>
    </location>
</feature>
<keyword evidence="3" id="KW-1185">Reference proteome</keyword>
<gene>
    <name evidence="2" type="ORF">ABID19_004265</name>
</gene>
<accession>A0ABV2GSF1</accession>
<dbReference type="SUPFAM" id="SSF74653">
    <property type="entry name" value="TolA/TonB C-terminal domain"/>
    <property type="match status" value="1"/>
</dbReference>
<evidence type="ECO:0000313" key="3">
    <source>
        <dbReference type="Proteomes" id="UP001549204"/>
    </source>
</evidence>
<evidence type="ECO:0000256" key="1">
    <source>
        <dbReference type="SAM" id="SignalP"/>
    </source>
</evidence>
<name>A0ABV2GSF1_9HYPH</name>
<dbReference type="EMBL" id="JBEPMC010000007">
    <property type="protein sequence ID" value="MET3581219.1"/>
    <property type="molecule type" value="Genomic_DNA"/>
</dbReference>
<evidence type="ECO:0008006" key="4">
    <source>
        <dbReference type="Google" id="ProtNLM"/>
    </source>
</evidence>
<proteinExistence type="predicted"/>
<feature type="signal peptide" evidence="1">
    <location>
        <begin position="1"/>
        <end position="29"/>
    </location>
</feature>
<keyword evidence="1" id="KW-0732">Signal</keyword>
<dbReference type="RefSeq" id="WP_354492888.1">
    <property type="nucleotide sequence ID" value="NZ_JBEPMC010000007.1"/>
</dbReference>
<dbReference type="InterPro" id="IPR014587">
    <property type="entry name" value="UCP034077"/>
</dbReference>
<reference evidence="2 3" key="1">
    <citation type="submission" date="2024-06" db="EMBL/GenBank/DDBJ databases">
        <title>Genomic Encyclopedia of Type Strains, Phase IV (KMG-IV): sequencing the most valuable type-strain genomes for metagenomic binning, comparative biology and taxonomic classification.</title>
        <authorList>
            <person name="Goeker M."/>
        </authorList>
    </citation>
    <scope>NUCLEOTIDE SEQUENCE [LARGE SCALE GENOMIC DNA]</scope>
    <source>
        <strain evidence="2 3">DSM 100022</strain>
    </source>
</reference>
<dbReference type="PIRSF" id="PIRSF034077">
    <property type="entry name" value="UCP034077"/>
    <property type="match status" value="1"/>
</dbReference>
<sequence length="128" mass="13024">MKRAAGKRAARLSAIAGAILAGVTCQSNAASLNTMDDVGAAIQACWTPPADAGNATVTLSFSFKRNGTLIGPPKPTAIHVTGDAKARQSFVDAAIAAVQRCLPLSFSPALAQGIAGNVFTLRFGSPKQ</sequence>
<comment type="caution">
    <text evidence="2">The sequence shown here is derived from an EMBL/GenBank/DDBJ whole genome shotgun (WGS) entry which is preliminary data.</text>
</comment>
<dbReference type="Proteomes" id="UP001549204">
    <property type="component" value="Unassembled WGS sequence"/>
</dbReference>
<protein>
    <recommendedName>
        <fullName evidence="4">Cell envelope integrity protein TolA</fullName>
    </recommendedName>
</protein>
<organism evidence="2 3">
    <name type="scientific">Mesorhizobium robiniae</name>
    <dbReference type="NCBI Taxonomy" id="559315"/>
    <lineage>
        <taxon>Bacteria</taxon>
        <taxon>Pseudomonadati</taxon>
        <taxon>Pseudomonadota</taxon>
        <taxon>Alphaproteobacteria</taxon>
        <taxon>Hyphomicrobiales</taxon>
        <taxon>Phyllobacteriaceae</taxon>
        <taxon>Mesorhizobium</taxon>
    </lineage>
</organism>
<evidence type="ECO:0000313" key="2">
    <source>
        <dbReference type="EMBL" id="MET3581219.1"/>
    </source>
</evidence>